<dbReference type="PANTHER" id="PTHR43133:SF8">
    <property type="entry name" value="RNA POLYMERASE SIGMA FACTOR HI_1459-RELATED"/>
    <property type="match status" value="1"/>
</dbReference>
<dbReference type="InterPro" id="IPR036388">
    <property type="entry name" value="WH-like_DNA-bd_sf"/>
</dbReference>
<dbReference type="AlphaFoldDB" id="A0A1W1WD05"/>
<dbReference type="InterPro" id="IPR007627">
    <property type="entry name" value="RNA_pol_sigma70_r2"/>
</dbReference>
<dbReference type="GO" id="GO:0006352">
    <property type="term" value="P:DNA-templated transcription initiation"/>
    <property type="evidence" value="ECO:0007669"/>
    <property type="project" value="InterPro"/>
</dbReference>
<feature type="compositionally biased region" description="Basic and acidic residues" evidence="8">
    <location>
        <begin position="1"/>
        <end position="11"/>
    </location>
</feature>
<accession>A0A1W1WD05</accession>
<evidence type="ECO:0000256" key="3">
    <source>
        <dbReference type="ARBA" id="ARBA00023015"/>
    </source>
</evidence>
<evidence type="ECO:0000313" key="12">
    <source>
        <dbReference type="Proteomes" id="UP000192660"/>
    </source>
</evidence>
<comment type="function">
    <text evidence="7">Sigma factors are initiation factors that promote the attachment of RNA polymerase to specific initiation sites and are then released. Sigma-S contributes to the protection against external stress, thus playing a role in cellular fitness and survival.</text>
</comment>
<evidence type="ECO:0000259" key="10">
    <source>
        <dbReference type="Pfam" id="PF08281"/>
    </source>
</evidence>
<feature type="region of interest" description="Disordered" evidence="8">
    <location>
        <begin position="1"/>
        <end position="36"/>
    </location>
</feature>
<feature type="domain" description="RNA polymerase sigma factor 70 region 4 type 2" evidence="10">
    <location>
        <begin position="200"/>
        <end position="229"/>
    </location>
</feature>
<evidence type="ECO:0000256" key="8">
    <source>
        <dbReference type="SAM" id="MobiDB-lite"/>
    </source>
</evidence>
<name>A0A1W1WD05_SULTA</name>
<dbReference type="InterPro" id="IPR016032">
    <property type="entry name" value="Sig_transdc_resp-reg_C-effctor"/>
</dbReference>
<reference evidence="12" key="1">
    <citation type="submission" date="2017-04" db="EMBL/GenBank/DDBJ databases">
        <authorList>
            <person name="Varghese N."/>
            <person name="Submissions S."/>
        </authorList>
    </citation>
    <scope>NUCLEOTIDE SEQUENCE [LARGE SCALE GENOMIC DNA]</scope>
    <source>
        <strain evidence="12">DSM 9293</strain>
    </source>
</reference>
<dbReference type="Gene3D" id="1.10.10.10">
    <property type="entry name" value="Winged helix-like DNA-binding domain superfamily/Winged helix DNA-binding domain"/>
    <property type="match status" value="1"/>
</dbReference>
<keyword evidence="6" id="KW-0804">Transcription</keyword>
<dbReference type="Proteomes" id="UP000192660">
    <property type="component" value="Unassembled WGS sequence"/>
</dbReference>
<protein>
    <recommendedName>
        <fullName evidence="2">RNA polymerase sigma factor SigS</fullName>
    </recommendedName>
</protein>
<evidence type="ECO:0000256" key="6">
    <source>
        <dbReference type="ARBA" id="ARBA00023163"/>
    </source>
</evidence>
<gene>
    <name evidence="11" type="ORF">SAMN00768000_1356</name>
</gene>
<dbReference type="InterPro" id="IPR013325">
    <property type="entry name" value="RNA_pol_sigma_r2"/>
</dbReference>
<dbReference type="SUPFAM" id="SSF88946">
    <property type="entry name" value="Sigma2 domain of RNA polymerase sigma factors"/>
    <property type="match status" value="1"/>
</dbReference>
<dbReference type="RefSeq" id="WP_084661102.1">
    <property type="nucleotide sequence ID" value="NZ_FWWY01000001.1"/>
</dbReference>
<dbReference type="InterPro" id="IPR039425">
    <property type="entry name" value="RNA_pol_sigma-70-like"/>
</dbReference>
<dbReference type="GO" id="GO:0003677">
    <property type="term" value="F:DNA binding"/>
    <property type="evidence" value="ECO:0007669"/>
    <property type="project" value="UniProtKB-KW"/>
</dbReference>
<evidence type="ECO:0000313" key="11">
    <source>
        <dbReference type="EMBL" id="SMC03920.1"/>
    </source>
</evidence>
<dbReference type="EMBL" id="FWWY01000001">
    <property type="protein sequence ID" value="SMC03920.1"/>
    <property type="molecule type" value="Genomic_DNA"/>
</dbReference>
<evidence type="ECO:0000259" key="9">
    <source>
        <dbReference type="Pfam" id="PF04542"/>
    </source>
</evidence>
<comment type="similarity">
    <text evidence="1">Belongs to the sigma-70 factor family.</text>
</comment>
<keyword evidence="4" id="KW-0731">Sigma factor</keyword>
<organism evidence="11 12">
    <name type="scientific">Sulfobacillus thermosulfidooxidans (strain DSM 9293 / VKM B-1269 / AT-1)</name>
    <dbReference type="NCBI Taxonomy" id="929705"/>
    <lineage>
        <taxon>Bacteria</taxon>
        <taxon>Bacillati</taxon>
        <taxon>Bacillota</taxon>
        <taxon>Clostridia</taxon>
        <taxon>Eubacteriales</taxon>
        <taxon>Clostridiales Family XVII. Incertae Sedis</taxon>
        <taxon>Sulfobacillus</taxon>
    </lineage>
</organism>
<dbReference type="NCBIfam" id="TIGR02937">
    <property type="entry name" value="sigma70-ECF"/>
    <property type="match status" value="1"/>
</dbReference>
<keyword evidence="5" id="KW-0238">DNA-binding</keyword>
<dbReference type="Gene3D" id="1.10.1740.10">
    <property type="match status" value="1"/>
</dbReference>
<dbReference type="InterPro" id="IPR014284">
    <property type="entry name" value="RNA_pol_sigma-70_dom"/>
</dbReference>
<dbReference type="OrthoDB" id="9783788at2"/>
<feature type="domain" description="RNA polymerase sigma-70 region 2" evidence="9">
    <location>
        <begin position="62"/>
        <end position="127"/>
    </location>
</feature>
<dbReference type="Pfam" id="PF04542">
    <property type="entry name" value="Sigma70_r2"/>
    <property type="match status" value="1"/>
</dbReference>
<dbReference type="InterPro" id="IPR013249">
    <property type="entry name" value="RNA_pol_sigma70_r4_t2"/>
</dbReference>
<dbReference type="GO" id="GO:0016987">
    <property type="term" value="F:sigma factor activity"/>
    <property type="evidence" value="ECO:0007669"/>
    <property type="project" value="UniProtKB-KW"/>
</dbReference>
<keyword evidence="12" id="KW-1185">Reference proteome</keyword>
<evidence type="ECO:0000256" key="4">
    <source>
        <dbReference type="ARBA" id="ARBA00023082"/>
    </source>
</evidence>
<evidence type="ECO:0000256" key="1">
    <source>
        <dbReference type="ARBA" id="ARBA00007788"/>
    </source>
</evidence>
<evidence type="ECO:0000256" key="5">
    <source>
        <dbReference type="ARBA" id="ARBA00023125"/>
    </source>
</evidence>
<evidence type="ECO:0000256" key="7">
    <source>
        <dbReference type="ARBA" id="ARBA00024701"/>
    </source>
</evidence>
<dbReference type="Pfam" id="PF08281">
    <property type="entry name" value="Sigma70_r4_2"/>
    <property type="match status" value="1"/>
</dbReference>
<dbReference type="SUPFAM" id="SSF46894">
    <property type="entry name" value="C-terminal effector domain of the bipartite response regulators"/>
    <property type="match status" value="1"/>
</dbReference>
<feature type="region of interest" description="Disordered" evidence="8">
    <location>
        <begin position="228"/>
        <end position="250"/>
    </location>
</feature>
<proteinExistence type="inferred from homology"/>
<sequence length="250" mass="29279">MSDHVSGDHRARSFPALDPAWDGGPSPQPPEDPDEGTWHQWIARAQAGEEAVWDQIFAATDELVHRMLRAYYWPGLDTDAEDGKQIARIGVWQAVMQYQPDRQVPVRAWLRWVIQRRLADAVRQATRHKQVFYRHALRLDSPWTKTETQSAKVTGHQRLPADALADPQQWADQMEERNHWYASMQRLTAWEWQVVWDIADGLSYREIARRRGRPVKAVDNALQRARRKLRRHWTHARPTSPQRPLQDDNP</sequence>
<dbReference type="PANTHER" id="PTHR43133">
    <property type="entry name" value="RNA POLYMERASE ECF-TYPE SIGMA FACTO"/>
    <property type="match status" value="1"/>
</dbReference>
<keyword evidence="3" id="KW-0805">Transcription regulation</keyword>
<evidence type="ECO:0000256" key="2">
    <source>
        <dbReference type="ARBA" id="ARBA00021245"/>
    </source>
</evidence>